<dbReference type="InterPro" id="IPR029058">
    <property type="entry name" value="AB_hydrolase_fold"/>
</dbReference>
<dbReference type="OrthoDB" id="5954035at2759"/>
<evidence type="ECO:0000313" key="4">
    <source>
        <dbReference type="Proteomes" id="UP000054007"/>
    </source>
</evidence>
<dbReference type="Proteomes" id="UP000054007">
    <property type="component" value="Unassembled WGS sequence"/>
</dbReference>
<dbReference type="GO" id="GO:0051793">
    <property type="term" value="P:medium-chain fatty acid catabolic process"/>
    <property type="evidence" value="ECO:0007669"/>
    <property type="project" value="TreeGrafter"/>
</dbReference>
<dbReference type="PANTHER" id="PTHR10794:SF63">
    <property type="entry name" value="ALPHA_BETA HYDROLASE 1, ISOFORM A"/>
    <property type="match status" value="1"/>
</dbReference>
<dbReference type="AlphaFoldDB" id="A0A0D7BGT3"/>
<reference evidence="3 4" key="1">
    <citation type="journal article" date="2015" name="Fungal Genet. Biol.">
        <title>Evolution of novel wood decay mechanisms in Agaricales revealed by the genome sequences of Fistulina hepatica and Cylindrobasidium torrendii.</title>
        <authorList>
            <person name="Floudas D."/>
            <person name="Held B.W."/>
            <person name="Riley R."/>
            <person name="Nagy L.G."/>
            <person name="Koehler G."/>
            <person name="Ransdell A.S."/>
            <person name="Younus H."/>
            <person name="Chow J."/>
            <person name="Chiniquy J."/>
            <person name="Lipzen A."/>
            <person name="Tritt A."/>
            <person name="Sun H."/>
            <person name="Haridas S."/>
            <person name="LaButti K."/>
            <person name="Ohm R.A."/>
            <person name="Kues U."/>
            <person name="Blanchette R.A."/>
            <person name="Grigoriev I.V."/>
            <person name="Minto R.E."/>
            <person name="Hibbett D.S."/>
        </authorList>
    </citation>
    <scope>NUCLEOTIDE SEQUENCE [LARGE SCALE GENOMIC DNA]</scope>
    <source>
        <strain evidence="3 4">FP15055 ss-10</strain>
    </source>
</reference>
<evidence type="ECO:0000313" key="3">
    <source>
        <dbReference type="EMBL" id="KIY69783.1"/>
    </source>
</evidence>
<feature type="active site" description="Charge relay system" evidence="2">
    <location>
        <position position="190"/>
    </location>
</feature>
<dbReference type="PANTHER" id="PTHR10794">
    <property type="entry name" value="ABHYDROLASE DOMAIN-CONTAINING PROTEIN"/>
    <property type="match status" value="1"/>
</dbReference>
<accession>A0A0D7BGT3</accession>
<evidence type="ECO:0008006" key="5">
    <source>
        <dbReference type="Google" id="ProtNLM"/>
    </source>
</evidence>
<feature type="active site" description="Charge relay system" evidence="2">
    <location>
        <position position="308"/>
    </location>
</feature>
<dbReference type="GO" id="GO:0008126">
    <property type="term" value="F:acetylesterase activity"/>
    <property type="evidence" value="ECO:0007669"/>
    <property type="project" value="TreeGrafter"/>
</dbReference>
<evidence type="ECO:0000256" key="2">
    <source>
        <dbReference type="PIRSR" id="PIRSR005211-1"/>
    </source>
</evidence>
<dbReference type="SUPFAM" id="SSF53474">
    <property type="entry name" value="alpha/beta-Hydrolases"/>
    <property type="match status" value="1"/>
</dbReference>
<name>A0A0D7BGT3_9AGAR</name>
<dbReference type="PIRSF" id="PIRSF005211">
    <property type="entry name" value="Ab_hydro_YheT"/>
    <property type="match status" value="1"/>
</dbReference>
<gene>
    <name evidence="3" type="ORF">CYLTODRAFT_212618</name>
</gene>
<dbReference type="InterPro" id="IPR050960">
    <property type="entry name" value="AB_hydrolase_4_sf"/>
</dbReference>
<proteinExistence type="inferred from homology"/>
<dbReference type="GO" id="GO:0051792">
    <property type="term" value="P:medium-chain fatty acid biosynthetic process"/>
    <property type="evidence" value="ECO:0007669"/>
    <property type="project" value="TreeGrafter"/>
</dbReference>
<comment type="similarity">
    <text evidence="1">Belongs to the AB hydrolase superfamily. AB hydrolase 4 family.</text>
</comment>
<dbReference type="EMBL" id="KN880478">
    <property type="protein sequence ID" value="KIY69783.1"/>
    <property type="molecule type" value="Genomic_DNA"/>
</dbReference>
<keyword evidence="4" id="KW-1185">Reference proteome</keyword>
<dbReference type="InterPro" id="IPR012020">
    <property type="entry name" value="ABHD4"/>
</dbReference>
<dbReference type="Gene3D" id="3.40.50.1820">
    <property type="entry name" value="alpha/beta hydrolase"/>
    <property type="match status" value="1"/>
</dbReference>
<dbReference type="STRING" id="1314674.A0A0D7BGT3"/>
<sequence>MAPAQTSSTHVSFPATPALITARRVRGGKETVKCSLKQVVERRVPSLFEAFEPVWWLRNGTFQTLYDSLVEQIEEENDQGVRFQRSRLRTLDGRIIPLCSAPFQPQDVDNDAPIIVIVNGSNNGSSHPFVQSIASRASEVGGLGYRTVVVSLPQSAPTEWLRKSCQDLRLVLLHLVSRHPGSPLLGLGLSVGSNVLIRYLVEEGTMSRLHTACLLSCPWDLQATPHSMGTMLKAPSTYLRSMLNDLVSAVWESTEIQPKDEPYASLLPEISIPTLTLNAWDDPAVPRSRIPLGVNPNVVMVSSRNGGHLGWHRSPESDERWTTPVVLEWLRMSVEDVAAPRRPSRTVFVAEDGFVREAGRESVGCRVDSGILVSALSTPNA</sequence>
<organism evidence="3 4">
    <name type="scientific">Cylindrobasidium torrendii FP15055 ss-10</name>
    <dbReference type="NCBI Taxonomy" id="1314674"/>
    <lineage>
        <taxon>Eukaryota</taxon>
        <taxon>Fungi</taxon>
        <taxon>Dikarya</taxon>
        <taxon>Basidiomycota</taxon>
        <taxon>Agaricomycotina</taxon>
        <taxon>Agaricomycetes</taxon>
        <taxon>Agaricomycetidae</taxon>
        <taxon>Agaricales</taxon>
        <taxon>Marasmiineae</taxon>
        <taxon>Physalacriaceae</taxon>
        <taxon>Cylindrobasidium</taxon>
    </lineage>
</organism>
<evidence type="ECO:0000256" key="1">
    <source>
        <dbReference type="ARBA" id="ARBA00010884"/>
    </source>
</evidence>
<protein>
    <recommendedName>
        <fullName evidence="5">AB hydrolase-1 domain-containing protein</fullName>
    </recommendedName>
</protein>
<feature type="active site" description="Charge relay system" evidence="2">
    <location>
        <position position="282"/>
    </location>
</feature>
<dbReference type="GO" id="GO:0047372">
    <property type="term" value="F:monoacylglycerol lipase activity"/>
    <property type="evidence" value="ECO:0007669"/>
    <property type="project" value="TreeGrafter"/>
</dbReference>